<dbReference type="InterPro" id="IPR005543">
    <property type="entry name" value="PASTA_dom"/>
</dbReference>
<name>A0A372JCJ3_9ACTN</name>
<dbReference type="SUPFAM" id="SSF54184">
    <property type="entry name" value="Penicillin-binding protein 2x (pbp-2x), c-terminal domain"/>
    <property type="match status" value="1"/>
</dbReference>
<dbReference type="OrthoDB" id="4335972at2"/>
<keyword evidence="4" id="KW-1185">Reference proteome</keyword>
<organism evidence="3 4">
    <name type="scientific">Actinomadura logoneensis</name>
    <dbReference type="NCBI Taxonomy" id="2293572"/>
    <lineage>
        <taxon>Bacteria</taxon>
        <taxon>Bacillati</taxon>
        <taxon>Actinomycetota</taxon>
        <taxon>Actinomycetes</taxon>
        <taxon>Streptosporangiales</taxon>
        <taxon>Thermomonosporaceae</taxon>
        <taxon>Actinomadura</taxon>
    </lineage>
</organism>
<dbReference type="EMBL" id="QURH01000930">
    <property type="protein sequence ID" value="RFU37727.1"/>
    <property type="molecule type" value="Genomic_DNA"/>
</dbReference>
<evidence type="ECO:0000313" key="3">
    <source>
        <dbReference type="EMBL" id="RFU37727.1"/>
    </source>
</evidence>
<sequence>MPSVIGMNHQKAQNLLQSRGLRNMVERDVTGRGRKLLIDRNWVVVRQSPSPGSRVSSSTTVTLYSKKYTD</sequence>
<gene>
    <name evidence="3" type="ORF">DZF91_31370</name>
</gene>
<dbReference type="AlphaFoldDB" id="A0A372JCJ3"/>
<dbReference type="PROSITE" id="PS51178">
    <property type="entry name" value="PASTA"/>
    <property type="match status" value="1"/>
</dbReference>
<feature type="compositionally biased region" description="Low complexity" evidence="1">
    <location>
        <begin position="48"/>
        <end position="62"/>
    </location>
</feature>
<reference evidence="3 4" key="1">
    <citation type="submission" date="2018-08" db="EMBL/GenBank/DDBJ databases">
        <title>Actinomadura jelena sp. nov., a novel Actinomycete isolated from soil in Chad.</title>
        <authorList>
            <person name="Shi L."/>
        </authorList>
    </citation>
    <scope>NUCLEOTIDE SEQUENCE [LARGE SCALE GENOMIC DNA]</scope>
    <source>
        <strain evidence="3 4">NEAU-G17</strain>
    </source>
</reference>
<evidence type="ECO:0000259" key="2">
    <source>
        <dbReference type="PROSITE" id="PS51178"/>
    </source>
</evidence>
<dbReference type="Pfam" id="PF03793">
    <property type="entry name" value="PASTA"/>
    <property type="match status" value="1"/>
</dbReference>
<feature type="region of interest" description="Disordered" evidence="1">
    <location>
        <begin position="48"/>
        <end position="70"/>
    </location>
</feature>
<dbReference type="Gene3D" id="3.30.10.20">
    <property type="match status" value="1"/>
</dbReference>
<evidence type="ECO:0000256" key="1">
    <source>
        <dbReference type="SAM" id="MobiDB-lite"/>
    </source>
</evidence>
<accession>A0A372JCJ3</accession>
<protein>
    <submittedName>
        <fullName evidence="3">PASTA domain-containing protein</fullName>
    </submittedName>
</protein>
<dbReference type="Proteomes" id="UP000261811">
    <property type="component" value="Unassembled WGS sequence"/>
</dbReference>
<proteinExistence type="predicted"/>
<comment type="caution">
    <text evidence="3">The sequence shown here is derived from an EMBL/GenBank/DDBJ whole genome shotgun (WGS) entry which is preliminary data.</text>
</comment>
<dbReference type="CDD" id="cd06577">
    <property type="entry name" value="PASTA_pknB"/>
    <property type="match status" value="1"/>
</dbReference>
<feature type="domain" description="PASTA" evidence="2">
    <location>
        <begin position="1"/>
        <end position="67"/>
    </location>
</feature>
<evidence type="ECO:0000313" key="4">
    <source>
        <dbReference type="Proteomes" id="UP000261811"/>
    </source>
</evidence>